<evidence type="ECO:0000313" key="1">
    <source>
        <dbReference type="EMBL" id="AEO61017.1"/>
    </source>
</evidence>
<dbReference type="AlphaFoldDB" id="G2QM37"/>
<keyword evidence="2" id="KW-1185">Reference proteome</keyword>
<organism evidence="1 2">
    <name type="scientific">Thermothelomyces thermophilus (strain ATCC 42464 / BCRC 31852 / DSM 1799)</name>
    <name type="common">Sporotrichum thermophile</name>
    <dbReference type="NCBI Taxonomy" id="573729"/>
    <lineage>
        <taxon>Eukaryota</taxon>
        <taxon>Fungi</taxon>
        <taxon>Dikarya</taxon>
        <taxon>Ascomycota</taxon>
        <taxon>Pezizomycotina</taxon>
        <taxon>Sordariomycetes</taxon>
        <taxon>Sordariomycetidae</taxon>
        <taxon>Sordariales</taxon>
        <taxon>Chaetomiaceae</taxon>
        <taxon>Thermothelomyces</taxon>
    </lineage>
</organism>
<dbReference type="Proteomes" id="UP000007322">
    <property type="component" value="Chromosome 6"/>
</dbReference>
<dbReference type="VEuPathDB" id="FungiDB:MYCTH_89967"/>
<dbReference type="GeneID" id="11514477"/>
<dbReference type="EMBL" id="CP003007">
    <property type="protein sequence ID" value="AEO61017.1"/>
    <property type="molecule type" value="Genomic_DNA"/>
</dbReference>
<dbReference type="RefSeq" id="XP_003666262.1">
    <property type="nucleotide sequence ID" value="XM_003666214.1"/>
</dbReference>
<sequence length="330" mass="37125">MPEQRSTVTTLAAPGSLADIIRREPRLFVLPPYWTYNHSRVLGARFWEQPAITRPFLEQKLSVPPKPSEMAKALILNLDTLLSWDTLPERALEAMEHVMATFFPATLHKPQTDARLKLYFGERVFNKAVYVSSLWTSSSTDGSASTILSASVLAYVPRERLRSKLVAPADADRDPHIVATLLAMAQAHFYKETSLTPPVFTPAPLFQRPVAHTNADTPFYDVTGQIITHQGEGESANFVVYTAVVIATFLRRFMFPYEGPDSKDSKSGMDISVRKVKVFPILGLRERLVRALLPELVEPYSIYFWGPLVERSRKRKRAGSGSFEEERSVA</sequence>
<dbReference type="KEGG" id="mtm:MYCTH_89967"/>
<dbReference type="OrthoDB" id="4969937at2759"/>
<protein>
    <submittedName>
        <fullName evidence="1">Uncharacterized protein</fullName>
    </submittedName>
</protein>
<accession>G2QM37</accession>
<gene>
    <name evidence="1" type="ORF">MYCTH_89967</name>
</gene>
<dbReference type="HOGENOM" id="CLU_842453_0_0_1"/>
<dbReference type="OMA" id="KRRIAGH"/>
<name>G2QM37_THET4</name>
<dbReference type="InParanoid" id="G2QM37"/>
<dbReference type="eggNOG" id="ENOG502RASH">
    <property type="taxonomic scope" value="Eukaryota"/>
</dbReference>
<evidence type="ECO:0000313" key="2">
    <source>
        <dbReference type="Proteomes" id="UP000007322"/>
    </source>
</evidence>
<proteinExistence type="predicted"/>
<dbReference type="STRING" id="573729.G2QM37"/>
<reference evidence="1 2" key="1">
    <citation type="journal article" date="2011" name="Nat. Biotechnol.">
        <title>Comparative genomic analysis of the thermophilic biomass-degrading fungi Myceliophthora thermophila and Thielavia terrestris.</title>
        <authorList>
            <person name="Berka R.M."/>
            <person name="Grigoriev I.V."/>
            <person name="Otillar R."/>
            <person name="Salamov A."/>
            <person name="Grimwood J."/>
            <person name="Reid I."/>
            <person name="Ishmael N."/>
            <person name="John T."/>
            <person name="Darmond C."/>
            <person name="Moisan M.-C."/>
            <person name="Henrissat B."/>
            <person name="Coutinho P.M."/>
            <person name="Lombard V."/>
            <person name="Natvig D.O."/>
            <person name="Lindquist E."/>
            <person name="Schmutz J."/>
            <person name="Lucas S."/>
            <person name="Harris P."/>
            <person name="Powlowski J."/>
            <person name="Bellemare A."/>
            <person name="Taylor D."/>
            <person name="Butler G."/>
            <person name="de Vries R.P."/>
            <person name="Allijn I.E."/>
            <person name="van den Brink J."/>
            <person name="Ushinsky S."/>
            <person name="Storms R."/>
            <person name="Powell A.J."/>
            <person name="Paulsen I.T."/>
            <person name="Elbourne L.D.H."/>
            <person name="Baker S.E."/>
            <person name="Magnuson J."/>
            <person name="LaBoissiere S."/>
            <person name="Clutterbuck A.J."/>
            <person name="Martinez D."/>
            <person name="Wogulis M."/>
            <person name="de Leon A.L."/>
            <person name="Rey M.W."/>
            <person name="Tsang A."/>
        </authorList>
    </citation>
    <scope>NUCLEOTIDE SEQUENCE [LARGE SCALE GENOMIC DNA]</scope>
    <source>
        <strain evidence="2">ATCC 42464 / BCRC 31852 / DSM 1799</strain>
    </source>
</reference>